<feature type="transmembrane region" description="Helical" evidence="11">
    <location>
        <begin position="1114"/>
        <end position="1134"/>
    </location>
</feature>
<keyword evidence="7" id="KW-0106">Calcium</keyword>
<feature type="transmembrane region" description="Helical" evidence="11">
    <location>
        <begin position="1014"/>
        <end position="1032"/>
    </location>
</feature>
<keyword evidence="5 12" id="KW-0732">Signal</keyword>
<dbReference type="InterPro" id="IPR047259">
    <property type="entry name" value="QUIRKY-like"/>
</dbReference>
<evidence type="ECO:0000259" key="14">
    <source>
        <dbReference type="PROSITE" id="PS50089"/>
    </source>
</evidence>
<dbReference type="Gene3D" id="2.60.40.150">
    <property type="entry name" value="C2 domain"/>
    <property type="match status" value="2"/>
</dbReference>
<dbReference type="CDD" id="cd08379">
    <property type="entry name" value="C2D_MCTP_PRT_plant"/>
    <property type="match status" value="1"/>
</dbReference>
<dbReference type="SUPFAM" id="SSF57850">
    <property type="entry name" value="RING/U-box"/>
    <property type="match status" value="1"/>
</dbReference>
<dbReference type="PANTHER" id="PTHR31425:SF47">
    <property type="entry name" value="C2 DOMAIN-CONTAINING PROTEIN"/>
    <property type="match status" value="1"/>
</dbReference>
<dbReference type="PANTHER" id="PTHR31425">
    <property type="entry name" value="PHOSPHORIBOSYLANTHRANILATE TRANSFERASE ISOFORM 1"/>
    <property type="match status" value="1"/>
</dbReference>
<keyword evidence="8 11" id="KW-1133">Transmembrane helix</keyword>
<reference evidence="15 16" key="1">
    <citation type="submission" date="2021-05" db="EMBL/GenBank/DDBJ databases">
        <title>Genome Assembly of Synthetic Allotetraploid Brassica napus Reveals Homoeologous Exchanges between Subgenomes.</title>
        <authorList>
            <person name="Davis J.T."/>
        </authorList>
    </citation>
    <scope>NUCLEOTIDE SEQUENCE [LARGE SCALE GENOMIC DNA]</scope>
    <source>
        <strain evidence="16">cv. Da-Ae</strain>
        <tissue evidence="15">Seedling</tissue>
    </source>
</reference>
<dbReference type="Pfam" id="PF13947">
    <property type="entry name" value="GUB_WAK_bind"/>
    <property type="match status" value="1"/>
</dbReference>
<comment type="caution">
    <text evidence="15">The sequence shown here is derived from an EMBL/GenBank/DDBJ whole genome shotgun (WGS) entry which is preliminary data.</text>
</comment>
<keyword evidence="16" id="KW-1185">Reference proteome</keyword>
<dbReference type="SMART" id="SM00239">
    <property type="entry name" value="C2"/>
    <property type="match status" value="2"/>
</dbReference>
<evidence type="ECO:0000256" key="11">
    <source>
        <dbReference type="SAM" id="Phobius"/>
    </source>
</evidence>
<dbReference type="InterPro" id="IPR047255">
    <property type="entry name" value="C2D_MCTP_PRT_plant"/>
</dbReference>
<dbReference type="Pfam" id="PF13639">
    <property type="entry name" value="zf-RING_2"/>
    <property type="match status" value="1"/>
</dbReference>
<evidence type="ECO:0000313" key="16">
    <source>
        <dbReference type="Proteomes" id="UP000824890"/>
    </source>
</evidence>
<evidence type="ECO:0000256" key="12">
    <source>
        <dbReference type="SAM" id="SignalP"/>
    </source>
</evidence>
<dbReference type="InterPro" id="IPR000008">
    <property type="entry name" value="C2_dom"/>
</dbReference>
<feature type="domain" description="RING-type" evidence="14">
    <location>
        <begin position="336"/>
        <end position="378"/>
    </location>
</feature>
<dbReference type="InterPro" id="IPR035892">
    <property type="entry name" value="C2_domain_sf"/>
</dbReference>
<keyword evidence="9 11" id="KW-0472">Membrane</keyword>
<keyword evidence="6" id="KW-0677">Repeat</keyword>
<feature type="domain" description="C2" evidence="13">
    <location>
        <begin position="556"/>
        <end position="689"/>
    </location>
</feature>
<feature type="signal peptide" evidence="12">
    <location>
        <begin position="1"/>
        <end position="43"/>
    </location>
</feature>
<evidence type="ECO:0000256" key="8">
    <source>
        <dbReference type="ARBA" id="ARBA00022989"/>
    </source>
</evidence>
<keyword evidence="10" id="KW-0479">Metal-binding</keyword>
<comment type="similarity">
    <text evidence="3">Belongs to the MCTP family.</text>
</comment>
<evidence type="ECO:0000256" key="7">
    <source>
        <dbReference type="ARBA" id="ARBA00022837"/>
    </source>
</evidence>
<dbReference type="PROSITE" id="PS50004">
    <property type="entry name" value="C2"/>
    <property type="match status" value="2"/>
</dbReference>
<keyword evidence="10" id="KW-0863">Zinc-finger</keyword>
<evidence type="ECO:0000256" key="4">
    <source>
        <dbReference type="ARBA" id="ARBA00022692"/>
    </source>
</evidence>
<name>A0ABQ8C7J9_BRANA</name>
<feature type="transmembrane region" description="Helical" evidence="11">
    <location>
        <begin position="1140"/>
        <end position="1161"/>
    </location>
</feature>
<dbReference type="PROSITE" id="PS50089">
    <property type="entry name" value="ZF_RING_2"/>
    <property type="match status" value="1"/>
</dbReference>
<dbReference type="InterPro" id="IPR013583">
    <property type="entry name" value="MCTP_C"/>
</dbReference>
<dbReference type="SMART" id="SM00184">
    <property type="entry name" value="RING"/>
    <property type="match status" value="1"/>
</dbReference>
<comment type="subcellular location">
    <subcellularLocation>
        <location evidence="1">Membrane</location>
        <topology evidence="1">Multi-pass membrane protein</topology>
    </subcellularLocation>
    <subcellularLocation>
        <location evidence="2">Membrane</location>
        <topology evidence="2">Single-pass membrane protein</topology>
    </subcellularLocation>
</comment>
<gene>
    <name evidence="15" type="ORF">HID58_035869</name>
</gene>
<dbReference type="InterPro" id="IPR013083">
    <property type="entry name" value="Znf_RING/FYVE/PHD"/>
</dbReference>
<evidence type="ECO:0000256" key="9">
    <source>
        <dbReference type="ARBA" id="ARBA00023136"/>
    </source>
</evidence>
<dbReference type="CDD" id="cd16461">
    <property type="entry name" value="RING-H2_EL5-like"/>
    <property type="match status" value="1"/>
</dbReference>
<evidence type="ECO:0000256" key="3">
    <source>
        <dbReference type="ARBA" id="ARBA00007923"/>
    </source>
</evidence>
<evidence type="ECO:0000256" key="1">
    <source>
        <dbReference type="ARBA" id="ARBA00004141"/>
    </source>
</evidence>
<dbReference type="EMBL" id="JAGKQM010000009">
    <property type="protein sequence ID" value="KAH0912548.1"/>
    <property type="molecule type" value="Genomic_DNA"/>
</dbReference>
<dbReference type="Pfam" id="PF08372">
    <property type="entry name" value="PRT_C"/>
    <property type="match status" value="1"/>
</dbReference>
<evidence type="ECO:0000256" key="10">
    <source>
        <dbReference type="PROSITE-ProRule" id="PRU00175"/>
    </source>
</evidence>
<evidence type="ECO:0000256" key="5">
    <source>
        <dbReference type="ARBA" id="ARBA00022729"/>
    </source>
</evidence>
<evidence type="ECO:0000256" key="2">
    <source>
        <dbReference type="ARBA" id="ARBA00004167"/>
    </source>
</evidence>
<dbReference type="Gene3D" id="3.30.40.10">
    <property type="entry name" value="Zinc/RING finger domain, C3HC4 (zinc finger)"/>
    <property type="match status" value="1"/>
</dbReference>
<accession>A0ABQ8C7J9</accession>
<dbReference type="SUPFAM" id="SSF49562">
    <property type="entry name" value="C2 domain (Calcium/lipid-binding domain, CaLB)"/>
    <property type="match status" value="3"/>
</dbReference>
<keyword evidence="10" id="KW-0862">Zinc</keyword>
<dbReference type="Proteomes" id="UP000824890">
    <property type="component" value="Unassembled WGS sequence"/>
</dbReference>
<evidence type="ECO:0000313" key="15">
    <source>
        <dbReference type="EMBL" id="KAH0912548.1"/>
    </source>
</evidence>
<dbReference type="Pfam" id="PF00168">
    <property type="entry name" value="C2"/>
    <property type="match status" value="3"/>
</dbReference>
<evidence type="ECO:0000256" key="6">
    <source>
        <dbReference type="ARBA" id="ARBA00022737"/>
    </source>
</evidence>
<keyword evidence="4 11" id="KW-0812">Transmembrane</keyword>
<feature type="domain" description="C2" evidence="13">
    <location>
        <begin position="730"/>
        <end position="851"/>
    </location>
</feature>
<dbReference type="InterPro" id="IPR025287">
    <property type="entry name" value="WAK_GUB"/>
</dbReference>
<evidence type="ECO:0000259" key="13">
    <source>
        <dbReference type="PROSITE" id="PS50004"/>
    </source>
</evidence>
<feature type="chain" id="PRO_5047480763" evidence="12">
    <location>
        <begin position="44"/>
        <end position="1189"/>
    </location>
</feature>
<sequence length="1189" mass="133758">MVLSNKNSYTYPLVPCHIMAFSKQTPLLLLLLFIFFIFPLLNASHPNPCYTSTCGRGNIDVRFPFWLSPKQPESCGDTGFKLLCTDRNETALENPKSKPFIVQEIDYRRQRIRLSDPDSCLARQLLSFNASGSPFFLFLPRSYTVLICPKDENVAPSFRSIQCLGNSTSSFFVTELEQVSSMPSSCHVFKTLHLPYSFHADINQQYLWLKWDSPDCGYCERSGSRCGFINNTTRQVQCFSSVNSGLHNTSLQVLKIICLSLMGPLIALSFCVGLVFCSSERVSSQIQHAMAVTPEPSSDVQVITRTGLDESTIESYKKVELGESKRLPTGSNDVVCSICLSEYATKETVRCLPECEHCFHAECIDAWLKLHNSCPVCRSNPSPAQMAQYTVKKISPKLGGERGTRNPNGPTSSYDLVEPMEFLYVEVIKTINKSVLNPITHACIPIVEITLGNYQSSTRDLPVGPDGAWNQVFAFDKSTADVLSVALKDGQFPNNTLIGKQNFKVAADIPSRVPPDARMAPQWYPIPSTVEGYHMELLMSVWFGTQADEVYSNAWFAEASLVSAKYVKNTRPKLYLAPRLCYVRVTIVSGHDLLASDAKRTPNVYVRAILNENLTGEVCLKTKPIESENPSWNQDLIFVASESLEGTVKFELWDLIGKGPPHQQCIGTLEKKLSEMTALKVPGAASALFYDVEPGGKIIPEGDTRRFSCRLKMKLATDQSYHVFDESTQYCSDYRAFAKGLWPGTLGKLEVGILGATGLTPAKNVEKQRNAYVVAKYGNKWARTRTMVNNKSPKWNEQYSWDIYEKYTVLTLGVYDNHHILSMNDGDHVPLGKVRIPLSLLQWNRIYTGSYPIVVLGKEGLKTTGEIQLAVRCACPPSTLTFFPPSYAFATAPFRLLLPKSHYKSPLGFPQTDQLRELAVGVNCQNLARTEPPLRTEVVKDMLSPKNNNFSMRKTKANVARLYDFYTWLSSKYGRLDAEVRSTTDNTPKWITFAVCFCVLWLLPPLTLGLVVYLYPYCLVSFSVYVMIKVLVEYYKTRNGTGPPPPLVLFDVKLSRLEKLDDTQALDEVAEEFDATSAVDPAVLKMRYDRLKAMGAEVMVFSGEAASQFERFHALWVLCTSNAVVLICVLALLYPVLLVYYYFSLESLVKVFITVFVFKWVNFTFNRLDLPSAFKNFFRRLPNKEHLMM</sequence>
<dbReference type="InterPro" id="IPR001841">
    <property type="entry name" value="Znf_RING"/>
</dbReference>
<protein>
    <submittedName>
        <fullName evidence="15">Uncharacterized protein</fullName>
    </submittedName>
</protein>
<organism evidence="15 16">
    <name type="scientific">Brassica napus</name>
    <name type="common">Rape</name>
    <dbReference type="NCBI Taxonomy" id="3708"/>
    <lineage>
        <taxon>Eukaryota</taxon>
        <taxon>Viridiplantae</taxon>
        <taxon>Streptophyta</taxon>
        <taxon>Embryophyta</taxon>
        <taxon>Tracheophyta</taxon>
        <taxon>Spermatophyta</taxon>
        <taxon>Magnoliopsida</taxon>
        <taxon>eudicotyledons</taxon>
        <taxon>Gunneridae</taxon>
        <taxon>Pentapetalae</taxon>
        <taxon>rosids</taxon>
        <taxon>malvids</taxon>
        <taxon>Brassicales</taxon>
        <taxon>Brassicaceae</taxon>
        <taxon>Brassiceae</taxon>
        <taxon>Brassica</taxon>
    </lineage>
</organism>
<proteinExistence type="inferred from homology"/>